<evidence type="ECO:0000256" key="1">
    <source>
        <dbReference type="SAM" id="Coils"/>
    </source>
</evidence>
<dbReference type="GO" id="GO:0003677">
    <property type="term" value="F:DNA binding"/>
    <property type="evidence" value="ECO:0007669"/>
    <property type="project" value="InterPro"/>
</dbReference>
<dbReference type="Pfam" id="PF01548">
    <property type="entry name" value="DEDD_Tnp_IS110"/>
    <property type="match status" value="1"/>
</dbReference>
<feature type="domain" description="Transposase IS116/IS110/IS902 C-terminal" evidence="3">
    <location>
        <begin position="291"/>
        <end position="375"/>
    </location>
</feature>
<dbReference type="GO" id="GO:0004803">
    <property type="term" value="F:transposase activity"/>
    <property type="evidence" value="ECO:0007669"/>
    <property type="project" value="InterPro"/>
</dbReference>
<dbReference type="RefSeq" id="WP_090635876.1">
    <property type="nucleotide sequence ID" value="NZ_CVRB01000003.1"/>
</dbReference>
<dbReference type="InterPro" id="IPR002525">
    <property type="entry name" value="Transp_IS110-like_N"/>
</dbReference>
<dbReference type="InterPro" id="IPR003346">
    <property type="entry name" value="Transposase_20"/>
</dbReference>
<dbReference type="NCBIfam" id="NF033542">
    <property type="entry name" value="transpos_IS110"/>
    <property type="match status" value="1"/>
</dbReference>
<dbReference type="STRING" id="1499688.BN000_03376"/>
<dbReference type="OrthoDB" id="9790935at2"/>
<name>A0A0U1NZZ1_9BACI</name>
<dbReference type="PANTHER" id="PTHR33055:SF13">
    <property type="entry name" value="TRANSPOSASE"/>
    <property type="match status" value="1"/>
</dbReference>
<dbReference type="AlphaFoldDB" id="A0A0U1NZZ1"/>
<gene>
    <name evidence="4" type="ORF">BN000_03376</name>
</gene>
<protein>
    <submittedName>
        <fullName evidence="4">Transposase IS116/IS110/IS902 family protein</fullName>
    </submittedName>
</protein>
<evidence type="ECO:0000259" key="3">
    <source>
        <dbReference type="Pfam" id="PF02371"/>
    </source>
</evidence>
<evidence type="ECO:0000259" key="2">
    <source>
        <dbReference type="Pfam" id="PF01548"/>
    </source>
</evidence>
<dbReference type="Pfam" id="PF02371">
    <property type="entry name" value="Transposase_20"/>
    <property type="match status" value="1"/>
</dbReference>
<feature type="domain" description="Transposase IS110-like N-terminal" evidence="2">
    <location>
        <begin position="23"/>
        <end position="183"/>
    </location>
</feature>
<organism evidence="4 5">
    <name type="scientific">Neobacillus massiliamazoniensis</name>
    <dbReference type="NCBI Taxonomy" id="1499688"/>
    <lineage>
        <taxon>Bacteria</taxon>
        <taxon>Bacillati</taxon>
        <taxon>Bacillota</taxon>
        <taxon>Bacilli</taxon>
        <taxon>Bacillales</taxon>
        <taxon>Bacillaceae</taxon>
        <taxon>Neobacillus</taxon>
    </lineage>
</organism>
<evidence type="ECO:0000313" key="5">
    <source>
        <dbReference type="Proteomes" id="UP000199087"/>
    </source>
</evidence>
<dbReference type="InterPro" id="IPR047650">
    <property type="entry name" value="Transpos_IS110"/>
</dbReference>
<dbReference type="PANTHER" id="PTHR33055">
    <property type="entry name" value="TRANSPOSASE FOR INSERTION SEQUENCE ELEMENT IS1111A"/>
    <property type="match status" value="1"/>
</dbReference>
<dbReference type="EMBL" id="CVRB01000003">
    <property type="protein sequence ID" value="CRK83408.1"/>
    <property type="molecule type" value="Genomic_DNA"/>
</dbReference>
<dbReference type="Proteomes" id="UP000199087">
    <property type="component" value="Unassembled WGS sequence"/>
</dbReference>
<keyword evidence="5" id="KW-1185">Reference proteome</keyword>
<feature type="coiled-coil region" evidence="1">
    <location>
        <begin position="259"/>
        <end position="286"/>
    </location>
</feature>
<reference evidence="5" key="1">
    <citation type="submission" date="2015-05" db="EMBL/GenBank/DDBJ databases">
        <authorList>
            <person name="Urmite Genomes"/>
        </authorList>
    </citation>
    <scope>NUCLEOTIDE SEQUENCE [LARGE SCALE GENOMIC DNA]</scope>
    <source>
        <strain evidence="5">LF1</strain>
    </source>
</reference>
<dbReference type="GO" id="GO:0006313">
    <property type="term" value="P:DNA transposition"/>
    <property type="evidence" value="ECO:0007669"/>
    <property type="project" value="InterPro"/>
</dbReference>
<proteinExistence type="predicted"/>
<evidence type="ECO:0000313" key="4">
    <source>
        <dbReference type="EMBL" id="CRK83408.1"/>
    </source>
</evidence>
<sequence length="424" mass="48244">MKFKMQNKQNQLIERISVKHLIVGVDIAQQLHVARAVNFRGIVVGDPLAFKNNEEGFASLLIWIKNLQRLNNLDEAIVGMEPTGHYWINLSKWLSKQNIEVVSVNPHLVKRNKENRDNSQSKSDKKDALVIADMVKNGYYSEVRYTSESFEKLRVLMSNRDVVVKRLVSSINQLNRWVDIVFPELRQVFKDIKAKGAIATLRLFPSPVELETLQPHDIIRGWKSIMKRQPGLKKAILLLQVARKSVGTRQALDAYKFHLEQLLEEYDLAITQLERVEKQVTEVLNKIPFSKKLLTIKGISEISLAGILGEAGDLSSFSHGNSLLRHAGLHLAEASSGKWKGQIVISKRGRSRLRRFLFLATMSLVANNPEFKTLHTHNVKVKKMKKMKSIMKLVGKLARIFVGISRRNESYCPDKLQSLSPMAA</sequence>
<keyword evidence="1" id="KW-0175">Coiled coil</keyword>
<accession>A0A0U1NZZ1</accession>